<dbReference type="InterPro" id="IPR002715">
    <property type="entry name" value="Nas_poly-pep-assoc_cplx_dom"/>
</dbReference>
<keyword evidence="6" id="KW-1185">Reference proteome</keyword>
<dbReference type="PROSITE" id="PS51151">
    <property type="entry name" value="NAC_AB"/>
    <property type="match status" value="1"/>
</dbReference>
<dbReference type="Proteomes" id="UP001642464">
    <property type="component" value="Unassembled WGS sequence"/>
</dbReference>
<dbReference type="Pfam" id="PF01849">
    <property type="entry name" value="NAC"/>
    <property type="match status" value="1"/>
</dbReference>
<evidence type="ECO:0000313" key="5">
    <source>
        <dbReference type="EMBL" id="CAK9018442.1"/>
    </source>
</evidence>
<dbReference type="SMART" id="SM01407">
    <property type="entry name" value="NAC"/>
    <property type="match status" value="1"/>
</dbReference>
<protein>
    <recommendedName>
        <fullName evidence="2">Nascent polypeptide-associated complex subunit beta</fullName>
    </recommendedName>
</protein>
<proteinExistence type="inferred from homology"/>
<keyword evidence="2" id="KW-0805">Transcription regulation</keyword>
<dbReference type="InterPro" id="IPR038187">
    <property type="entry name" value="NAC_A/B_dom_sf"/>
</dbReference>
<comment type="subunit">
    <text evidence="2">Part of the nascent polypeptide-associated complex (NAC).</text>
</comment>
<comment type="caution">
    <text evidence="5">The sequence shown here is derived from an EMBL/GenBank/DDBJ whole genome shotgun (WGS) entry which is preliminary data.</text>
</comment>
<comment type="similarity">
    <text evidence="1 2">Belongs to the NAC-beta family.</text>
</comment>
<sequence>MSWVRSLSNALGIMPCCCWEETTENLHIVQLSTDSVVPGGSPRFVVADPFDMPVTPSRAVDRAEPGPRPGRQQLREQIPTPRMQWFTMHGVVSDNELGEEERKAALLQIYQDSVLDLLGGLQLTQLAANQEYVDTHCQLMSDFRSLKVDYGSDNSITEFPLANITKMYRIWKQRANQFNLADCHPRTSYSFPETEHIVIIEFICRKLVFVFADEIVAQRFLLCMELLTWQAQHEDWRPGAKRLAVLAARAKLAQKFDAVRTGGKGTTRRRKMVKHQASSADEKQLQAHLKRLGLNNIPGIEEVNMFTEDGGVLHFNTPKVQAAVGANTYVISGQPENKRLEELLPGIINQLGADNLMNLRRIAEGFRSAPQEAGGDDIPDIGSGPGTGTASRVVSHPKRRHWHPKMSFGYLGETSSTIFGMGRHI</sequence>
<gene>
    <name evidence="5" type="ORF">SCF082_LOCUS14100</name>
</gene>
<organism evidence="5 6">
    <name type="scientific">Durusdinium trenchii</name>
    <dbReference type="NCBI Taxonomy" id="1381693"/>
    <lineage>
        <taxon>Eukaryota</taxon>
        <taxon>Sar</taxon>
        <taxon>Alveolata</taxon>
        <taxon>Dinophyceae</taxon>
        <taxon>Suessiales</taxon>
        <taxon>Symbiodiniaceae</taxon>
        <taxon>Durusdinium</taxon>
    </lineage>
</organism>
<dbReference type="PANTHER" id="PTHR10351">
    <property type="entry name" value="TRANSCRIPTION FACTOR BTF3 FAMILY MEMBER"/>
    <property type="match status" value="1"/>
</dbReference>
<feature type="region of interest" description="Disordered" evidence="3">
    <location>
        <begin position="56"/>
        <end position="75"/>
    </location>
</feature>
<evidence type="ECO:0000256" key="2">
    <source>
        <dbReference type="RuleBase" id="RU361272"/>
    </source>
</evidence>
<evidence type="ECO:0000256" key="1">
    <source>
        <dbReference type="ARBA" id="ARBA00005296"/>
    </source>
</evidence>
<dbReference type="InterPro" id="IPR039370">
    <property type="entry name" value="BTF3"/>
</dbReference>
<dbReference type="EMBL" id="CAXAMM010008780">
    <property type="protein sequence ID" value="CAK9018442.1"/>
    <property type="molecule type" value="Genomic_DNA"/>
</dbReference>
<evidence type="ECO:0000256" key="3">
    <source>
        <dbReference type="SAM" id="MobiDB-lite"/>
    </source>
</evidence>
<feature type="region of interest" description="Disordered" evidence="3">
    <location>
        <begin position="368"/>
        <end position="398"/>
    </location>
</feature>
<evidence type="ECO:0000259" key="4">
    <source>
        <dbReference type="PROSITE" id="PS51151"/>
    </source>
</evidence>
<accession>A0ABP0JWP0</accession>
<feature type="domain" description="NAC-A/B" evidence="4">
    <location>
        <begin position="279"/>
        <end position="344"/>
    </location>
</feature>
<name>A0ABP0JWP0_9DINO</name>
<reference evidence="5 6" key="1">
    <citation type="submission" date="2024-02" db="EMBL/GenBank/DDBJ databases">
        <authorList>
            <person name="Chen Y."/>
            <person name="Shah S."/>
            <person name="Dougan E. K."/>
            <person name="Thang M."/>
            <person name="Chan C."/>
        </authorList>
    </citation>
    <scope>NUCLEOTIDE SEQUENCE [LARGE SCALE GENOMIC DNA]</scope>
</reference>
<dbReference type="CDD" id="cd22055">
    <property type="entry name" value="NAC_BTF3"/>
    <property type="match status" value="1"/>
</dbReference>
<dbReference type="Gene3D" id="2.20.70.30">
    <property type="entry name" value="Nascent polypeptide-associated complex domain"/>
    <property type="match status" value="1"/>
</dbReference>
<keyword evidence="2" id="KW-0804">Transcription</keyword>
<evidence type="ECO:0000313" key="6">
    <source>
        <dbReference type="Proteomes" id="UP001642464"/>
    </source>
</evidence>